<keyword evidence="3" id="KW-1185">Reference proteome</keyword>
<dbReference type="InParanoid" id="G0NSS1"/>
<dbReference type="HOGENOM" id="CLU_078891_0_0_1"/>
<dbReference type="AlphaFoldDB" id="G0NSS1"/>
<protein>
    <recommendedName>
        <fullName evidence="1">PAN-3 domain-containing protein</fullName>
    </recommendedName>
</protein>
<evidence type="ECO:0000313" key="2">
    <source>
        <dbReference type="EMBL" id="EGT36880.1"/>
    </source>
</evidence>
<proteinExistence type="predicted"/>
<name>G0NSS1_CAEBE</name>
<dbReference type="EMBL" id="GL379939">
    <property type="protein sequence ID" value="EGT36880.1"/>
    <property type="molecule type" value="Genomic_DNA"/>
</dbReference>
<dbReference type="PANTHER" id="PTHR47629">
    <property type="entry name" value="C-TYPE LECTIN-RELATED"/>
    <property type="match status" value="1"/>
</dbReference>
<dbReference type="OMA" id="REMCANQ"/>
<organism evidence="3">
    <name type="scientific">Caenorhabditis brenneri</name>
    <name type="common">Nematode worm</name>
    <dbReference type="NCBI Taxonomy" id="135651"/>
    <lineage>
        <taxon>Eukaryota</taxon>
        <taxon>Metazoa</taxon>
        <taxon>Ecdysozoa</taxon>
        <taxon>Nematoda</taxon>
        <taxon>Chromadorea</taxon>
        <taxon>Rhabditida</taxon>
        <taxon>Rhabditina</taxon>
        <taxon>Rhabditomorpha</taxon>
        <taxon>Rhabditoidea</taxon>
        <taxon>Rhabditidae</taxon>
        <taxon>Peloderinae</taxon>
        <taxon>Caenorhabditis</taxon>
    </lineage>
</organism>
<dbReference type="FunCoup" id="G0NSS1">
    <property type="interactions" value="142"/>
</dbReference>
<dbReference type="InterPro" id="IPR016187">
    <property type="entry name" value="CTDL_fold"/>
</dbReference>
<feature type="domain" description="PAN-3" evidence="1">
    <location>
        <begin position="1"/>
        <end position="102"/>
    </location>
</feature>
<dbReference type="Pfam" id="PF08277">
    <property type="entry name" value="PAN_3"/>
    <property type="match status" value="1"/>
</dbReference>
<dbReference type="SUPFAM" id="SSF56436">
    <property type="entry name" value="C-type lectin-like"/>
    <property type="match status" value="1"/>
</dbReference>
<dbReference type="Pfam" id="PF00059">
    <property type="entry name" value="Lectin_C"/>
    <property type="match status" value="1"/>
</dbReference>
<dbReference type="InterPro" id="IPR016186">
    <property type="entry name" value="C-type_lectin-like/link_sf"/>
</dbReference>
<dbReference type="InterPro" id="IPR001304">
    <property type="entry name" value="C-type_lectin-like"/>
</dbReference>
<dbReference type="InterPro" id="IPR006583">
    <property type="entry name" value="PAN-3_domain"/>
</dbReference>
<accession>G0NSS1</accession>
<sequence>MMQVPDTVIDEPSGSSMDILTCVTGCLLDSECFLVYSKADGECIRLDVLTPYQVNVTSDGRFVAFKTNLTTCPTTYLGLSFSVIMPSGFTYSWTANSTSWSFTGCRDGWTRFDRADSVSVCMKIFLQNYIAYNTSREMCANQSAVLTGLASSEECKWVQARVFQLTATAWVGFWIDGVRNCTEGQTCQTFAWTDGYTTNYDVLYNSTNADLSISPATSANECCLTVGYISPQTINDINCAASLNLILGYVCGYKV</sequence>
<dbReference type="CDD" id="cd00037">
    <property type="entry name" value="CLECT"/>
    <property type="match status" value="1"/>
</dbReference>
<dbReference type="SMART" id="SM00605">
    <property type="entry name" value="CW"/>
    <property type="match status" value="1"/>
</dbReference>
<dbReference type="PANTHER" id="PTHR47629:SF5">
    <property type="entry name" value="C-TYPE LECTIN-RELATED"/>
    <property type="match status" value="1"/>
</dbReference>
<dbReference type="Gene3D" id="3.10.100.10">
    <property type="entry name" value="Mannose-Binding Protein A, subunit A"/>
    <property type="match status" value="1"/>
</dbReference>
<dbReference type="Proteomes" id="UP000008068">
    <property type="component" value="Unassembled WGS sequence"/>
</dbReference>
<dbReference type="eggNOG" id="KOG4297">
    <property type="taxonomic scope" value="Eukaryota"/>
</dbReference>
<gene>
    <name evidence="2" type="ORF">CAEBREN_12487</name>
</gene>
<evidence type="ECO:0000313" key="3">
    <source>
        <dbReference type="Proteomes" id="UP000008068"/>
    </source>
</evidence>
<dbReference type="OrthoDB" id="5841182at2759"/>
<reference evidence="3" key="1">
    <citation type="submission" date="2011-07" db="EMBL/GenBank/DDBJ databases">
        <authorList>
            <consortium name="Caenorhabditis brenneri Sequencing and Analysis Consortium"/>
            <person name="Wilson R.K."/>
        </authorList>
    </citation>
    <scope>NUCLEOTIDE SEQUENCE [LARGE SCALE GENOMIC DNA]</scope>
    <source>
        <strain evidence="3">PB2801</strain>
    </source>
</reference>
<evidence type="ECO:0000259" key="1">
    <source>
        <dbReference type="SMART" id="SM00605"/>
    </source>
</evidence>